<organism evidence="3">
    <name type="scientific">Myoviridae sp. ctmii12</name>
    <dbReference type="NCBI Taxonomy" id="2827614"/>
    <lineage>
        <taxon>Viruses</taxon>
        <taxon>Duplodnaviria</taxon>
        <taxon>Heunggongvirae</taxon>
        <taxon>Uroviricota</taxon>
        <taxon>Caudoviricetes</taxon>
    </lineage>
</organism>
<reference evidence="3" key="1">
    <citation type="journal article" date="2021" name="Proc. Natl. Acad. Sci. U.S.A.">
        <title>A Catalog of Tens of Thousands of Viruses from Human Metagenomes Reveals Hidden Associations with Chronic Diseases.</title>
        <authorList>
            <person name="Tisza M.J."/>
            <person name="Buck C.B."/>
        </authorList>
    </citation>
    <scope>NUCLEOTIDE SEQUENCE</scope>
    <source>
        <strain evidence="3">Ctmii12</strain>
    </source>
</reference>
<dbReference type="InterPro" id="IPR006528">
    <property type="entry name" value="Phage_head_morphogenesis_dom"/>
</dbReference>
<evidence type="ECO:0000259" key="2">
    <source>
        <dbReference type="Pfam" id="PF04233"/>
    </source>
</evidence>
<feature type="region of interest" description="Disordered" evidence="1">
    <location>
        <begin position="289"/>
        <end position="308"/>
    </location>
</feature>
<proteinExistence type="predicted"/>
<name>A0A8S5LRJ6_9CAUD</name>
<protein>
    <submittedName>
        <fullName evidence="3">Minor capsid protein</fullName>
    </submittedName>
</protein>
<dbReference type="Pfam" id="PF04233">
    <property type="entry name" value="Phage_Mu_F"/>
    <property type="match status" value="1"/>
</dbReference>
<evidence type="ECO:0000313" key="3">
    <source>
        <dbReference type="EMBL" id="DAD72562.1"/>
    </source>
</evidence>
<dbReference type="NCBIfam" id="TIGR01641">
    <property type="entry name" value="phageSPP1_gp7"/>
    <property type="match status" value="1"/>
</dbReference>
<accession>A0A8S5LRJ6</accession>
<feature type="domain" description="Phage head morphogenesis" evidence="2">
    <location>
        <begin position="161"/>
        <end position="279"/>
    </location>
</feature>
<sequence length="308" mass="35862">MSSYSDKYTEKRLREVEKRLQQVYQEAHKELKEKATEYFKTFQSRYLKEYNAYMEGKYTDAEFFQWINNQVARGARWEALRDQMARRLTDANKLAADYINNVTPEVFRENYNYSAYEIEKGSGISFDLLDEDTIRRLSEGEIELLPPARVDIPKDERWNRQKVQNAVLQGILQGDAVSDLAKRLENVTNMNRSAAISNARTMITGAQNGGRQESYNRASAIGIEIQKEWMSANDNQVRNSHRQLNGVRVRYDEPFPNGCMYPADPKGKPCEVYGCRCTMVAITIHADQTRRNDHSVKSYKEWKQRHGK</sequence>
<evidence type="ECO:0000256" key="1">
    <source>
        <dbReference type="SAM" id="MobiDB-lite"/>
    </source>
</evidence>
<dbReference type="EMBL" id="BK015901">
    <property type="protein sequence ID" value="DAD72562.1"/>
    <property type="molecule type" value="Genomic_DNA"/>
</dbReference>